<dbReference type="EMBL" id="AP027151">
    <property type="protein sequence ID" value="BDV43061.1"/>
    <property type="molecule type" value="Genomic_DNA"/>
</dbReference>
<organism evidence="2 3">
    <name type="scientific">Geotalea uraniireducens</name>
    <dbReference type="NCBI Taxonomy" id="351604"/>
    <lineage>
        <taxon>Bacteria</taxon>
        <taxon>Pseudomonadati</taxon>
        <taxon>Thermodesulfobacteriota</taxon>
        <taxon>Desulfuromonadia</taxon>
        <taxon>Geobacterales</taxon>
        <taxon>Geobacteraceae</taxon>
        <taxon>Geotalea</taxon>
    </lineage>
</organism>
<dbReference type="SUPFAM" id="SSF53448">
    <property type="entry name" value="Nucleotide-diphospho-sugar transferases"/>
    <property type="match status" value="1"/>
</dbReference>
<sequence length="318" mass="35894">MTSECIAGLVSVVVPVYNREHMVGKTLDSILCQSYQQVEVVAVNDGSTDNSLAVLMRYAEMHPGKVKVIDQGNAGQVKARNRGLSEAQGEFIAFLDSDDTWEADKLSLQIPLLKGNVGLVYSGINEVDPGGNVIRTILPEPGMRGDIYRYLLVSNRMTGGAVVVSRRALAAVGVFDESFRAAENWDLWIRIARHFEVDYVDRPLVNYLKHPGNMSQDNSRMMQGAWSVLQKHLPGIPDDDGLKASYQEAYARYYYGQGVSLFGQEKYREARSMFYQCWKYMPNYQDTLMRLLRTIIGRRANRMLSMIKRSVKTPSMKL</sequence>
<name>A0ABM8EKI5_9BACT</name>
<proteinExistence type="predicted"/>
<evidence type="ECO:0000313" key="2">
    <source>
        <dbReference type="EMBL" id="BDV43061.1"/>
    </source>
</evidence>
<feature type="domain" description="Glycosyltransferase 2-like" evidence="1">
    <location>
        <begin position="11"/>
        <end position="137"/>
    </location>
</feature>
<dbReference type="InterPro" id="IPR011990">
    <property type="entry name" value="TPR-like_helical_dom_sf"/>
</dbReference>
<dbReference type="Pfam" id="PF00535">
    <property type="entry name" value="Glycos_transf_2"/>
    <property type="match status" value="1"/>
</dbReference>
<gene>
    <name evidence="2" type="ORF">GURASL_19840</name>
</gene>
<accession>A0ABM8EKI5</accession>
<keyword evidence="2" id="KW-0808">Transferase</keyword>
<reference evidence="2 3" key="1">
    <citation type="submission" date="2022-12" db="EMBL/GenBank/DDBJ databases">
        <title>Polyphasic characterization of Geotalea uranireducens NIT-SL11 newly isolated from a complex of sewage sludge and microbially reduced graphene oxide.</title>
        <authorList>
            <person name="Xie L."/>
            <person name="Yoshida N."/>
            <person name="Meng L."/>
        </authorList>
    </citation>
    <scope>NUCLEOTIDE SEQUENCE [LARGE SCALE GENOMIC DNA]</scope>
    <source>
        <strain evidence="2 3">NIT-SL11</strain>
    </source>
</reference>
<dbReference type="InterPro" id="IPR001173">
    <property type="entry name" value="Glyco_trans_2-like"/>
</dbReference>
<dbReference type="Gene3D" id="3.90.550.10">
    <property type="entry name" value="Spore Coat Polysaccharide Biosynthesis Protein SpsA, Chain A"/>
    <property type="match status" value="1"/>
</dbReference>
<protein>
    <submittedName>
        <fullName evidence="2">Glycosyl transferase</fullName>
    </submittedName>
</protein>
<dbReference type="RefSeq" id="WP_281999177.1">
    <property type="nucleotide sequence ID" value="NZ_AP027151.1"/>
</dbReference>
<dbReference type="Proteomes" id="UP001317705">
    <property type="component" value="Chromosome"/>
</dbReference>
<keyword evidence="3" id="KW-1185">Reference proteome</keyword>
<dbReference type="SUPFAM" id="SSF48452">
    <property type="entry name" value="TPR-like"/>
    <property type="match status" value="1"/>
</dbReference>
<dbReference type="InterPro" id="IPR029044">
    <property type="entry name" value="Nucleotide-diphossugar_trans"/>
</dbReference>
<dbReference type="PANTHER" id="PTHR22916:SF3">
    <property type="entry name" value="UDP-GLCNAC:BETAGAL BETA-1,3-N-ACETYLGLUCOSAMINYLTRANSFERASE-LIKE PROTEIN 1"/>
    <property type="match status" value="1"/>
</dbReference>
<dbReference type="GO" id="GO:0016740">
    <property type="term" value="F:transferase activity"/>
    <property type="evidence" value="ECO:0007669"/>
    <property type="project" value="UniProtKB-KW"/>
</dbReference>
<evidence type="ECO:0000313" key="3">
    <source>
        <dbReference type="Proteomes" id="UP001317705"/>
    </source>
</evidence>
<dbReference type="PANTHER" id="PTHR22916">
    <property type="entry name" value="GLYCOSYLTRANSFERASE"/>
    <property type="match status" value="1"/>
</dbReference>
<evidence type="ECO:0000259" key="1">
    <source>
        <dbReference type="Pfam" id="PF00535"/>
    </source>
</evidence>